<organism evidence="1 2">
    <name type="scientific">Candidatus Woesebacteria bacterium GW2011_GWB1_39_10b</name>
    <dbReference type="NCBI Taxonomy" id="1618573"/>
    <lineage>
        <taxon>Bacteria</taxon>
        <taxon>Candidatus Woeseibacteriota</taxon>
    </lineage>
</organism>
<protein>
    <submittedName>
        <fullName evidence="1">Uncharacterized protein</fullName>
    </submittedName>
</protein>
<name>A0A0G0LT39_9BACT</name>
<comment type="caution">
    <text evidence="1">The sequence shown here is derived from an EMBL/GenBank/DDBJ whole genome shotgun (WGS) entry which is preliminary data.</text>
</comment>
<dbReference type="STRING" id="1618573.UT19_C0003G0007"/>
<evidence type="ECO:0000313" key="2">
    <source>
        <dbReference type="Proteomes" id="UP000034932"/>
    </source>
</evidence>
<dbReference type="Proteomes" id="UP000034932">
    <property type="component" value="Unassembled WGS sequence"/>
</dbReference>
<proteinExistence type="predicted"/>
<evidence type="ECO:0000313" key="1">
    <source>
        <dbReference type="EMBL" id="KKQ94202.1"/>
    </source>
</evidence>
<reference evidence="1 2" key="1">
    <citation type="journal article" date="2015" name="Nature">
        <title>rRNA introns, odd ribosomes, and small enigmatic genomes across a large radiation of phyla.</title>
        <authorList>
            <person name="Brown C.T."/>
            <person name="Hug L.A."/>
            <person name="Thomas B.C."/>
            <person name="Sharon I."/>
            <person name="Castelle C.J."/>
            <person name="Singh A."/>
            <person name="Wilkins M.J."/>
            <person name="Williams K.H."/>
            <person name="Banfield J.F."/>
        </authorList>
    </citation>
    <scope>NUCLEOTIDE SEQUENCE [LARGE SCALE GENOMIC DNA]</scope>
</reference>
<gene>
    <name evidence="1" type="ORF">UT19_C0003G0007</name>
</gene>
<accession>A0A0G0LT39</accession>
<sequence>MAEKKKAKRVNTFFRQTPREFKSAHQAQIFSHINRNLPYKIYQFSKSQFEINLIKLKRQYNKIKTTLPKYSKKIR</sequence>
<dbReference type="EMBL" id="LBVW01000003">
    <property type="protein sequence ID" value="KKQ94202.1"/>
    <property type="molecule type" value="Genomic_DNA"/>
</dbReference>
<dbReference type="AlphaFoldDB" id="A0A0G0LT39"/>